<keyword evidence="4" id="KW-1185">Reference proteome</keyword>
<keyword evidence="3" id="KW-0645">Protease</keyword>
<evidence type="ECO:0000259" key="2">
    <source>
        <dbReference type="Pfam" id="PF01321"/>
    </source>
</evidence>
<protein>
    <submittedName>
        <fullName evidence="3">Aminopeptidase P family protein</fullName>
    </submittedName>
</protein>
<dbReference type="Pfam" id="PF01321">
    <property type="entry name" value="Creatinase_N"/>
    <property type="match status" value="1"/>
</dbReference>
<dbReference type="Gene3D" id="3.90.230.10">
    <property type="entry name" value="Creatinase/methionine aminopeptidase superfamily"/>
    <property type="match status" value="1"/>
</dbReference>
<dbReference type="Pfam" id="PF00557">
    <property type="entry name" value="Peptidase_M24"/>
    <property type="match status" value="1"/>
</dbReference>
<accession>A0A494W521</accession>
<gene>
    <name evidence="3" type="ORF">SAMIE_1031650</name>
</gene>
<dbReference type="CDD" id="cd01066">
    <property type="entry name" value="APP_MetAP"/>
    <property type="match status" value="1"/>
</dbReference>
<dbReference type="InterPro" id="IPR029149">
    <property type="entry name" value="Creatin/AminoP/Spt16_N"/>
</dbReference>
<dbReference type="Proteomes" id="UP000279959">
    <property type="component" value="Chromosome"/>
</dbReference>
<sequence length="400" mass="44561">MINPDDDLGIPKFSLAERERRWARVRRLMERDDVDAIFVPPHTGLFDTQQANTRYLTGLGGNHWTLATIFPVEGDVTVFTSADVHPSVCMQRQDWVHDVRVMTGAWGFTRSVIQRLKELRGLRRLGVFGLAGNTRFPEGTTSHGTVQLLREELPDVELLNATPLMAEARFIKSPEEIAFLRKGTEILEQAIDIAVQEARPGVPENIVYAHMVASLVQAGGELPAFILWSAGSPQPLSNAYMPSRRPLRAGDVIMTELQGRYAGCDAAGAQALFLGRAPDEYHEMFERQQEAVRICHAMLRPGQSVGTIAENLNDMTDERFDVRVLMHGRGMGDDSPLAVFGVRDAAMANWTVEENSAFVVKPIVSTKDRSKWIYWGDTVICTPWGAERLGKRAPAIIEIL</sequence>
<dbReference type="SUPFAM" id="SSF55920">
    <property type="entry name" value="Creatinase/aminopeptidase"/>
    <property type="match status" value="1"/>
</dbReference>
<dbReference type="InterPro" id="IPR000994">
    <property type="entry name" value="Pept_M24"/>
</dbReference>
<dbReference type="KEGG" id="sami:SAMIE_1031650"/>
<feature type="domain" description="Creatinase N-terminal" evidence="2">
    <location>
        <begin position="21"/>
        <end position="171"/>
    </location>
</feature>
<proteinExistence type="predicted"/>
<dbReference type="AlphaFoldDB" id="A0A494W521"/>
<dbReference type="PANTHER" id="PTHR46112">
    <property type="entry name" value="AMINOPEPTIDASE"/>
    <property type="match status" value="1"/>
</dbReference>
<dbReference type="RefSeq" id="WP_066700531.1">
    <property type="nucleotide sequence ID" value="NZ_AP018664.1"/>
</dbReference>
<name>A0A494W521_9SPHN</name>
<dbReference type="SUPFAM" id="SSF53092">
    <property type="entry name" value="Creatinase/prolidase N-terminal domain"/>
    <property type="match status" value="1"/>
</dbReference>
<keyword evidence="3" id="KW-0031">Aminopeptidase</keyword>
<dbReference type="GO" id="GO:0004177">
    <property type="term" value="F:aminopeptidase activity"/>
    <property type="evidence" value="ECO:0007669"/>
    <property type="project" value="UniProtKB-KW"/>
</dbReference>
<dbReference type="EMBL" id="AP018664">
    <property type="protein sequence ID" value="BBD99664.1"/>
    <property type="molecule type" value="Genomic_DNA"/>
</dbReference>
<evidence type="ECO:0000313" key="3">
    <source>
        <dbReference type="EMBL" id="BBD99664.1"/>
    </source>
</evidence>
<organism evidence="3 4">
    <name type="scientific">Sphingobium amiense</name>
    <dbReference type="NCBI Taxonomy" id="135719"/>
    <lineage>
        <taxon>Bacteria</taxon>
        <taxon>Pseudomonadati</taxon>
        <taxon>Pseudomonadota</taxon>
        <taxon>Alphaproteobacteria</taxon>
        <taxon>Sphingomonadales</taxon>
        <taxon>Sphingomonadaceae</taxon>
        <taxon>Sphingobium</taxon>
    </lineage>
</organism>
<dbReference type="Gene3D" id="3.40.350.10">
    <property type="entry name" value="Creatinase/prolidase N-terminal domain"/>
    <property type="match status" value="1"/>
</dbReference>
<reference evidence="3 4" key="1">
    <citation type="submission" date="2018-05" db="EMBL/GenBank/DDBJ databases">
        <title>Complete Genome Sequence of the Nonylphenol-Degrading Bacterium Sphingobium amiense DSM 16289T.</title>
        <authorList>
            <person name="Ootsuka M."/>
            <person name="Nishizawa T."/>
            <person name="Ohta H."/>
        </authorList>
    </citation>
    <scope>NUCLEOTIDE SEQUENCE [LARGE SCALE GENOMIC DNA]</scope>
    <source>
        <strain evidence="3 4">DSM 16289</strain>
    </source>
</reference>
<dbReference type="InterPro" id="IPR036005">
    <property type="entry name" value="Creatinase/aminopeptidase-like"/>
</dbReference>
<feature type="domain" description="Peptidase M24" evidence="1">
    <location>
        <begin position="180"/>
        <end position="382"/>
    </location>
</feature>
<evidence type="ECO:0000313" key="4">
    <source>
        <dbReference type="Proteomes" id="UP000279959"/>
    </source>
</evidence>
<dbReference type="InterPro" id="IPR050659">
    <property type="entry name" value="Peptidase_M24B"/>
</dbReference>
<evidence type="ECO:0000259" key="1">
    <source>
        <dbReference type="Pfam" id="PF00557"/>
    </source>
</evidence>
<dbReference type="PANTHER" id="PTHR46112:SF2">
    <property type="entry name" value="XAA-PRO AMINOPEPTIDASE P-RELATED"/>
    <property type="match status" value="1"/>
</dbReference>
<dbReference type="InterPro" id="IPR000587">
    <property type="entry name" value="Creatinase_N"/>
</dbReference>
<keyword evidence="3" id="KW-0378">Hydrolase</keyword>